<evidence type="ECO:0000313" key="3">
    <source>
        <dbReference type="EMBL" id="GAA2391547.1"/>
    </source>
</evidence>
<dbReference type="Proteomes" id="UP001501444">
    <property type="component" value="Unassembled WGS sequence"/>
</dbReference>
<gene>
    <name evidence="3" type="ORF">GCM10010170_103940</name>
</gene>
<dbReference type="RefSeq" id="WP_344620181.1">
    <property type="nucleotide sequence ID" value="NZ_BAAARV010000124.1"/>
</dbReference>
<organism evidence="3 4">
    <name type="scientific">Dactylosporangium salmoneum</name>
    <dbReference type="NCBI Taxonomy" id="53361"/>
    <lineage>
        <taxon>Bacteria</taxon>
        <taxon>Bacillati</taxon>
        <taxon>Actinomycetota</taxon>
        <taxon>Actinomycetes</taxon>
        <taxon>Micromonosporales</taxon>
        <taxon>Micromonosporaceae</taxon>
        <taxon>Dactylosporangium</taxon>
    </lineage>
</organism>
<dbReference type="EMBL" id="BAAARV010000124">
    <property type="protein sequence ID" value="GAA2391547.1"/>
    <property type="molecule type" value="Genomic_DNA"/>
</dbReference>
<keyword evidence="2" id="KW-0812">Transmembrane</keyword>
<feature type="region of interest" description="Disordered" evidence="1">
    <location>
        <begin position="53"/>
        <end position="92"/>
    </location>
</feature>
<feature type="compositionally biased region" description="Low complexity" evidence="1">
    <location>
        <begin position="65"/>
        <end position="74"/>
    </location>
</feature>
<evidence type="ECO:0000256" key="2">
    <source>
        <dbReference type="SAM" id="Phobius"/>
    </source>
</evidence>
<name>A0ABP5V0U2_9ACTN</name>
<accession>A0ABP5V0U2</accession>
<keyword evidence="2" id="KW-0472">Membrane</keyword>
<evidence type="ECO:0000313" key="4">
    <source>
        <dbReference type="Proteomes" id="UP001501444"/>
    </source>
</evidence>
<comment type="caution">
    <text evidence="3">The sequence shown here is derived from an EMBL/GenBank/DDBJ whole genome shotgun (WGS) entry which is preliminary data.</text>
</comment>
<keyword evidence="2" id="KW-1133">Transmembrane helix</keyword>
<keyword evidence="4" id="KW-1185">Reference proteome</keyword>
<feature type="transmembrane region" description="Helical" evidence="2">
    <location>
        <begin position="20"/>
        <end position="40"/>
    </location>
</feature>
<protein>
    <recommendedName>
        <fullName evidence="5">Secreted protein</fullName>
    </recommendedName>
</protein>
<evidence type="ECO:0008006" key="5">
    <source>
        <dbReference type="Google" id="ProtNLM"/>
    </source>
</evidence>
<sequence>MSALDVLAENNFGDTRSGGLAGPMGLLIIVLLGIVTVFLIRNMTARIRRLPAEFPDPDADRKTAADAAARSGAEVAERSGTDPDQLDKSTPA</sequence>
<reference evidence="4" key="1">
    <citation type="journal article" date="2019" name="Int. J. Syst. Evol. Microbiol.">
        <title>The Global Catalogue of Microorganisms (GCM) 10K type strain sequencing project: providing services to taxonomists for standard genome sequencing and annotation.</title>
        <authorList>
            <consortium name="The Broad Institute Genomics Platform"/>
            <consortium name="The Broad Institute Genome Sequencing Center for Infectious Disease"/>
            <person name="Wu L."/>
            <person name="Ma J."/>
        </authorList>
    </citation>
    <scope>NUCLEOTIDE SEQUENCE [LARGE SCALE GENOMIC DNA]</scope>
    <source>
        <strain evidence="4">JCM 3272</strain>
    </source>
</reference>
<proteinExistence type="predicted"/>
<evidence type="ECO:0000256" key="1">
    <source>
        <dbReference type="SAM" id="MobiDB-lite"/>
    </source>
</evidence>
<feature type="compositionally biased region" description="Basic and acidic residues" evidence="1">
    <location>
        <begin position="75"/>
        <end position="92"/>
    </location>
</feature>